<sequence>MPSETVRGYVLDQLAPHLPARWKVDEGIPSSMHTLSRPLLWLEYTAFRPLAEVPSKIAASVDVCIATNKTDVRKGEADADEQVAALYEAALTSHTFYEITATKTVFWDAYFGWRLSITVITTNPEQE</sequence>
<dbReference type="Proteomes" id="UP001501591">
    <property type="component" value="Unassembled WGS sequence"/>
</dbReference>
<dbReference type="RefSeq" id="WP_344820362.1">
    <property type="nucleotide sequence ID" value="NZ_BAABCP010000002.1"/>
</dbReference>
<gene>
    <name evidence="1" type="ORF">GCM10022383_28350</name>
</gene>
<dbReference type="EMBL" id="BAABCP010000002">
    <property type="protein sequence ID" value="GAA3948894.1"/>
    <property type="molecule type" value="Genomic_DNA"/>
</dbReference>
<protein>
    <submittedName>
        <fullName evidence="1">Uncharacterized protein</fullName>
    </submittedName>
</protein>
<organism evidence="1 2">
    <name type="scientific">Microbacterium soli</name>
    <dbReference type="NCBI Taxonomy" id="446075"/>
    <lineage>
        <taxon>Bacteria</taxon>
        <taxon>Bacillati</taxon>
        <taxon>Actinomycetota</taxon>
        <taxon>Actinomycetes</taxon>
        <taxon>Micrococcales</taxon>
        <taxon>Microbacteriaceae</taxon>
        <taxon>Microbacterium</taxon>
    </lineage>
</organism>
<comment type="caution">
    <text evidence="1">The sequence shown here is derived from an EMBL/GenBank/DDBJ whole genome shotgun (WGS) entry which is preliminary data.</text>
</comment>
<accession>A0ABP7NK15</accession>
<evidence type="ECO:0000313" key="1">
    <source>
        <dbReference type="EMBL" id="GAA3948894.1"/>
    </source>
</evidence>
<reference evidence="2" key="1">
    <citation type="journal article" date="2019" name="Int. J. Syst. Evol. Microbiol.">
        <title>The Global Catalogue of Microorganisms (GCM) 10K type strain sequencing project: providing services to taxonomists for standard genome sequencing and annotation.</title>
        <authorList>
            <consortium name="The Broad Institute Genomics Platform"/>
            <consortium name="The Broad Institute Genome Sequencing Center for Infectious Disease"/>
            <person name="Wu L."/>
            <person name="Ma J."/>
        </authorList>
    </citation>
    <scope>NUCLEOTIDE SEQUENCE [LARGE SCALE GENOMIC DNA]</scope>
    <source>
        <strain evidence="2">JCM 17024</strain>
    </source>
</reference>
<proteinExistence type="predicted"/>
<name>A0ABP7NK15_9MICO</name>
<evidence type="ECO:0000313" key="2">
    <source>
        <dbReference type="Proteomes" id="UP001501591"/>
    </source>
</evidence>
<keyword evidence="2" id="KW-1185">Reference proteome</keyword>